<evidence type="ECO:0000256" key="4">
    <source>
        <dbReference type="ARBA" id="ARBA00022737"/>
    </source>
</evidence>
<evidence type="ECO:0000259" key="10">
    <source>
        <dbReference type="PROSITE" id="PS50106"/>
    </source>
</evidence>
<dbReference type="InterPro" id="IPR009003">
    <property type="entry name" value="Peptidase_S1_PA"/>
</dbReference>
<evidence type="ECO:0000313" key="12">
    <source>
        <dbReference type="Proteomes" id="UP000323824"/>
    </source>
</evidence>
<evidence type="ECO:0000256" key="5">
    <source>
        <dbReference type="ARBA" id="ARBA00022801"/>
    </source>
</evidence>
<dbReference type="PROSITE" id="PS50106">
    <property type="entry name" value="PDZ"/>
    <property type="match status" value="1"/>
</dbReference>
<dbReference type="RefSeq" id="WP_149568775.1">
    <property type="nucleotide sequence ID" value="NZ_CP035807.1"/>
</dbReference>
<dbReference type="OrthoDB" id="9758917at2"/>
<feature type="active site" description="Charge relay system" evidence="7">
    <location>
        <position position="134"/>
    </location>
</feature>
<dbReference type="InterPro" id="IPR011782">
    <property type="entry name" value="Pept_S1C_Do"/>
</dbReference>
<organism evidence="11 12">
    <name type="scientific">Thiospirochaeta perfilievii</name>
    <dbReference type="NCBI Taxonomy" id="252967"/>
    <lineage>
        <taxon>Bacteria</taxon>
        <taxon>Pseudomonadati</taxon>
        <taxon>Spirochaetota</taxon>
        <taxon>Spirochaetia</taxon>
        <taxon>Spirochaetales</taxon>
        <taxon>Spirochaetaceae</taxon>
        <taxon>Thiospirochaeta</taxon>
    </lineage>
</organism>
<feature type="active site" description="Charge relay system" evidence="7">
    <location>
        <position position="104"/>
    </location>
</feature>
<keyword evidence="4" id="KW-0677">Repeat</keyword>
<dbReference type="KEGG" id="sper:EW093_12700"/>
<name>A0A5C1QDU3_9SPIO</name>
<dbReference type="SUPFAM" id="SSF50156">
    <property type="entry name" value="PDZ domain-like"/>
    <property type="match status" value="2"/>
</dbReference>
<evidence type="ECO:0000256" key="9">
    <source>
        <dbReference type="SAM" id="SignalP"/>
    </source>
</evidence>
<keyword evidence="5" id="KW-0378">Hydrolase</keyword>
<evidence type="ECO:0000256" key="3">
    <source>
        <dbReference type="ARBA" id="ARBA00022729"/>
    </source>
</evidence>
<dbReference type="AlphaFoldDB" id="A0A5C1QDU3"/>
<dbReference type="SUPFAM" id="SSF50494">
    <property type="entry name" value="Trypsin-like serine proteases"/>
    <property type="match status" value="1"/>
</dbReference>
<dbReference type="Pfam" id="PF13365">
    <property type="entry name" value="Trypsin_2"/>
    <property type="match status" value="1"/>
</dbReference>
<keyword evidence="12" id="KW-1185">Reference proteome</keyword>
<protein>
    <submittedName>
        <fullName evidence="11">Do family serine endopeptidase</fullName>
    </submittedName>
</protein>
<feature type="binding site" evidence="8">
    <location>
        <position position="104"/>
    </location>
    <ligand>
        <name>substrate</name>
    </ligand>
</feature>
<dbReference type="GO" id="GO:0004252">
    <property type="term" value="F:serine-type endopeptidase activity"/>
    <property type="evidence" value="ECO:0007669"/>
    <property type="project" value="InterPro"/>
</dbReference>
<sequence>MIQSSKKILIILLGCISALAFASNASDNPFRKVAKDVIPVVVQIDTVTKTKVKTGQNPFDFFFKNQDGSENETPQYREFESRGLGSGIVVESRGNKKYVLTNSHVIKDANKLSIHFSNGRSYDAEIVGEDKRRDLGLIVFETKDDIPIAKLGDSDDLYIGDWAIAIGSPLGYESSVTLGIISAVGRPSVTGMEADFTDYIQTDAAINQGNSGGALVNIDGEIIGINTWIASGSGGNIGLGFSIPINNAKPVIKALIEKGSVEYGWLGVSMGNIPNDISQDLRDKDLKGAFVHSLFKDSPADKGGLKPGDIITRVNGRVIKDSEDLLSSVGNLPAGEAANFELVRDNKNLQLKIFPELRDTKSLKSLLWPGINVVNLTKEIVDSINEHYNSNLRTSTKGVIVISVANDSIAKLTGVLPGDIITNVEGNNIKNVTEFFNEISTADSEVSFSVIRNNQKIKLILSNE</sequence>
<feature type="binding site" evidence="8">
    <location>
        <position position="134"/>
    </location>
    <ligand>
        <name>substrate</name>
    </ligand>
</feature>
<gene>
    <name evidence="11" type="ORF">EW093_12700</name>
</gene>
<dbReference type="PANTHER" id="PTHR22939">
    <property type="entry name" value="SERINE PROTEASE FAMILY S1C HTRA-RELATED"/>
    <property type="match status" value="1"/>
</dbReference>
<evidence type="ECO:0000256" key="2">
    <source>
        <dbReference type="ARBA" id="ARBA00022670"/>
    </source>
</evidence>
<dbReference type="NCBIfam" id="TIGR02037">
    <property type="entry name" value="degP_htrA_DO"/>
    <property type="match status" value="1"/>
</dbReference>
<reference evidence="11 12" key="1">
    <citation type="submission" date="2019-02" db="EMBL/GenBank/DDBJ databases">
        <authorList>
            <person name="Fomenkov A."/>
            <person name="Dubinina G."/>
            <person name="Grabovich M."/>
            <person name="Vincze T."/>
            <person name="Roberts R.J."/>
        </authorList>
    </citation>
    <scope>NUCLEOTIDE SEQUENCE [LARGE SCALE GENOMIC DNA]</scope>
    <source>
        <strain evidence="11 12">P</strain>
    </source>
</reference>
<keyword evidence="6" id="KW-0720">Serine protease</keyword>
<evidence type="ECO:0000313" key="11">
    <source>
        <dbReference type="EMBL" id="QEN05538.1"/>
    </source>
</evidence>
<comment type="similarity">
    <text evidence="1">Belongs to the peptidase S1C family.</text>
</comment>
<evidence type="ECO:0000256" key="8">
    <source>
        <dbReference type="PIRSR" id="PIRSR611782-2"/>
    </source>
</evidence>
<dbReference type="InterPro" id="IPR001940">
    <property type="entry name" value="Peptidase_S1C"/>
</dbReference>
<dbReference type="Pfam" id="PF13180">
    <property type="entry name" value="PDZ_2"/>
    <property type="match status" value="2"/>
</dbReference>
<feature type="signal peptide" evidence="9">
    <location>
        <begin position="1"/>
        <end position="22"/>
    </location>
</feature>
<keyword evidence="3 9" id="KW-0732">Signal</keyword>
<proteinExistence type="inferred from homology"/>
<reference evidence="11 12" key="2">
    <citation type="submission" date="2019-09" db="EMBL/GenBank/DDBJ databases">
        <title>Complete Genome Sequence and Methylome Analysis of free living Spirochaetas.</title>
        <authorList>
            <person name="Leshcheva N."/>
            <person name="Mikheeva N."/>
        </authorList>
    </citation>
    <scope>NUCLEOTIDE SEQUENCE [LARGE SCALE GENOMIC DNA]</scope>
    <source>
        <strain evidence="11 12">P</strain>
    </source>
</reference>
<feature type="domain" description="PDZ" evidence="10">
    <location>
        <begin position="253"/>
        <end position="321"/>
    </location>
</feature>
<feature type="active site" description="Charge relay system" evidence="7">
    <location>
        <position position="211"/>
    </location>
</feature>
<dbReference type="Gene3D" id="2.40.10.120">
    <property type="match status" value="1"/>
</dbReference>
<evidence type="ECO:0000256" key="7">
    <source>
        <dbReference type="PIRSR" id="PIRSR611782-1"/>
    </source>
</evidence>
<dbReference type="InterPro" id="IPR001478">
    <property type="entry name" value="PDZ"/>
</dbReference>
<dbReference type="Gene3D" id="2.30.42.10">
    <property type="match status" value="2"/>
</dbReference>
<dbReference type="EMBL" id="CP035807">
    <property type="protein sequence ID" value="QEN05538.1"/>
    <property type="molecule type" value="Genomic_DNA"/>
</dbReference>
<dbReference type="GO" id="GO:0006508">
    <property type="term" value="P:proteolysis"/>
    <property type="evidence" value="ECO:0007669"/>
    <property type="project" value="UniProtKB-KW"/>
</dbReference>
<feature type="chain" id="PRO_5023042584" evidence="9">
    <location>
        <begin position="23"/>
        <end position="464"/>
    </location>
</feature>
<dbReference type="SMART" id="SM00228">
    <property type="entry name" value="PDZ"/>
    <property type="match status" value="2"/>
</dbReference>
<evidence type="ECO:0000256" key="6">
    <source>
        <dbReference type="ARBA" id="ARBA00022825"/>
    </source>
</evidence>
<keyword evidence="2" id="KW-0645">Protease</keyword>
<dbReference type="InterPro" id="IPR036034">
    <property type="entry name" value="PDZ_sf"/>
</dbReference>
<feature type="binding site" evidence="8">
    <location>
        <begin position="209"/>
        <end position="211"/>
    </location>
    <ligand>
        <name>substrate</name>
    </ligand>
</feature>
<dbReference type="PRINTS" id="PR00834">
    <property type="entry name" value="PROTEASES2C"/>
</dbReference>
<evidence type="ECO:0000256" key="1">
    <source>
        <dbReference type="ARBA" id="ARBA00010541"/>
    </source>
</evidence>
<accession>A0A5C1QDU3</accession>
<dbReference type="Proteomes" id="UP000323824">
    <property type="component" value="Chromosome"/>
</dbReference>
<dbReference type="PANTHER" id="PTHR22939:SF129">
    <property type="entry name" value="SERINE PROTEASE HTRA2, MITOCHONDRIAL"/>
    <property type="match status" value="1"/>
</dbReference>